<dbReference type="InterPro" id="IPR000073">
    <property type="entry name" value="AB_hydrolase_1"/>
</dbReference>
<evidence type="ECO:0000259" key="1">
    <source>
        <dbReference type="Pfam" id="PF12697"/>
    </source>
</evidence>
<dbReference type="Pfam" id="PF12697">
    <property type="entry name" value="Abhydrolase_6"/>
    <property type="match status" value="1"/>
</dbReference>
<protein>
    <recommendedName>
        <fullName evidence="1">AB hydrolase-1 domain-containing protein</fullName>
    </recommendedName>
</protein>
<dbReference type="Gene3D" id="3.40.50.1820">
    <property type="entry name" value="alpha/beta hydrolase"/>
    <property type="match status" value="1"/>
</dbReference>
<dbReference type="RefSeq" id="WP_005674639.1">
    <property type="nucleotide sequence ID" value="NZ_CP146288.1"/>
</dbReference>
<evidence type="ECO:0000313" key="2">
    <source>
        <dbReference type="EMBL" id="EFV94120.1"/>
    </source>
</evidence>
<dbReference type="AlphaFoldDB" id="E7RZX1"/>
<organism evidence="2 3">
    <name type="scientific">Lautropia mirabilis ATCC 51599</name>
    <dbReference type="NCBI Taxonomy" id="887898"/>
    <lineage>
        <taxon>Bacteria</taxon>
        <taxon>Pseudomonadati</taxon>
        <taxon>Pseudomonadota</taxon>
        <taxon>Betaproteobacteria</taxon>
        <taxon>Burkholderiales</taxon>
        <taxon>Burkholderiaceae</taxon>
        <taxon>Lautropia</taxon>
    </lineage>
</organism>
<dbReference type="STRING" id="887898.HMPREF0551_2235"/>
<dbReference type="Proteomes" id="UP000011021">
    <property type="component" value="Unassembled WGS sequence"/>
</dbReference>
<evidence type="ECO:0000313" key="3">
    <source>
        <dbReference type="Proteomes" id="UP000011021"/>
    </source>
</evidence>
<proteinExistence type="predicted"/>
<sequence length="295" mass="32163">MPEASHAATRGADAYRESLVQLGAEGHLVGTLVQPTGPSAAVGVLFVNAGVIHRIGPHRIHVKLGRALAQDGVPSLRLDLTGLGDSGRAGGTDGMLAQVRRDIRAALDLLAQRTGLSRFVIIGICSGAEYGYQYALDDERVAGLVMVDGYSFGNRRTRMLRYLLRLRTLTWPVLKNAVLGRLARLRAGGGQPETPVDYGLPVLTVTDFGEGLAERARRGCPCYLVFTGSVLQRYNHASQFDDVMRAAPLSAEDRKAIARDVQCVFLPDIDHTMTTLHGQRVYTRHVRQWLAKRLA</sequence>
<comment type="caution">
    <text evidence="2">The sequence shown here is derived from an EMBL/GenBank/DDBJ whole genome shotgun (WGS) entry which is preliminary data.</text>
</comment>
<feature type="domain" description="AB hydrolase-1" evidence="1">
    <location>
        <begin position="63"/>
        <end position="281"/>
    </location>
</feature>
<dbReference type="HOGENOM" id="CLU_075730_0_0_4"/>
<dbReference type="SUPFAM" id="SSF53474">
    <property type="entry name" value="alpha/beta-Hydrolases"/>
    <property type="match status" value="1"/>
</dbReference>
<dbReference type="InterPro" id="IPR029058">
    <property type="entry name" value="AB_hydrolase_fold"/>
</dbReference>
<dbReference type="eggNOG" id="COG1073">
    <property type="taxonomic scope" value="Bacteria"/>
</dbReference>
<accession>E7RZX1</accession>
<reference evidence="2 3" key="1">
    <citation type="submission" date="2010-12" db="EMBL/GenBank/DDBJ databases">
        <authorList>
            <person name="Muzny D."/>
            <person name="Qin X."/>
            <person name="Deng J."/>
            <person name="Jiang H."/>
            <person name="Liu Y."/>
            <person name="Qu J."/>
            <person name="Song X.-Z."/>
            <person name="Zhang L."/>
            <person name="Thornton R."/>
            <person name="Coyle M."/>
            <person name="Francisco L."/>
            <person name="Jackson L."/>
            <person name="Javaid M."/>
            <person name="Korchina V."/>
            <person name="Kovar C."/>
            <person name="Mata R."/>
            <person name="Mathew T."/>
            <person name="Ngo R."/>
            <person name="Nguyen L."/>
            <person name="Nguyen N."/>
            <person name="Okwuonu G."/>
            <person name="Ongeri F."/>
            <person name="Pham C."/>
            <person name="Simmons D."/>
            <person name="Wilczek-Boney K."/>
            <person name="Hale W."/>
            <person name="Jakkamsetti A."/>
            <person name="Pham P."/>
            <person name="Ruth R."/>
            <person name="San Lucas F."/>
            <person name="Warren J."/>
            <person name="Zhang J."/>
            <person name="Zhao Z."/>
            <person name="Zhou C."/>
            <person name="Zhu D."/>
            <person name="Lee S."/>
            <person name="Bess C."/>
            <person name="Blankenburg K."/>
            <person name="Forbes L."/>
            <person name="Fu Q."/>
            <person name="Gubbala S."/>
            <person name="Hirani K."/>
            <person name="Jayaseelan J.C."/>
            <person name="Lara F."/>
            <person name="Munidasa M."/>
            <person name="Palculict T."/>
            <person name="Patil S."/>
            <person name="Pu L.-L."/>
            <person name="Saada N."/>
            <person name="Tang L."/>
            <person name="Weissenberger G."/>
            <person name="Zhu Y."/>
            <person name="Hemphill L."/>
            <person name="Shang Y."/>
            <person name="Youmans B."/>
            <person name="Ayvaz T."/>
            <person name="Ross M."/>
            <person name="Santibanez J."/>
            <person name="Aqrawi P."/>
            <person name="Gross S."/>
            <person name="Joshi V."/>
            <person name="Fowler G."/>
            <person name="Nazareth L."/>
            <person name="Reid J."/>
            <person name="Worley K."/>
            <person name="Petrosino J."/>
            <person name="Highlander S."/>
            <person name="Gibbs R."/>
        </authorList>
    </citation>
    <scope>NUCLEOTIDE SEQUENCE [LARGE SCALE GENOMIC DNA]</scope>
    <source>
        <strain evidence="2 3">ATCC 51599</strain>
    </source>
</reference>
<dbReference type="EMBL" id="AEQP01000022">
    <property type="protein sequence ID" value="EFV94120.1"/>
    <property type="molecule type" value="Genomic_DNA"/>
</dbReference>
<name>E7RZX1_9BURK</name>
<gene>
    <name evidence="2" type="ORF">HMPREF0551_2235</name>
</gene>
<keyword evidence="3" id="KW-1185">Reference proteome</keyword>